<reference evidence="1" key="1">
    <citation type="submission" date="2019-12" db="EMBL/GenBank/DDBJ databases">
        <title>Genome sequencing and annotation of Brassica cretica.</title>
        <authorList>
            <person name="Studholme D.J."/>
            <person name="Sarris P."/>
        </authorList>
    </citation>
    <scope>NUCLEOTIDE SEQUENCE</scope>
    <source>
        <strain evidence="1">PFS-109/04</strain>
        <tissue evidence="1">Leaf</tissue>
    </source>
</reference>
<dbReference type="Proteomes" id="UP000712600">
    <property type="component" value="Unassembled WGS sequence"/>
</dbReference>
<protein>
    <submittedName>
        <fullName evidence="1">Uncharacterized protein</fullName>
    </submittedName>
</protein>
<dbReference type="AlphaFoldDB" id="A0A8S9QHX4"/>
<comment type="caution">
    <text evidence="1">The sequence shown here is derived from an EMBL/GenBank/DDBJ whole genome shotgun (WGS) entry which is preliminary data.</text>
</comment>
<proteinExistence type="predicted"/>
<evidence type="ECO:0000313" key="1">
    <source>
        <dbReference type="EMBL" id="KAF3541957.1"/>
    </source>
</evidence>
<name>A0A8S9QHX4_BRACR</name>
<accession>A0A8S9QHX4</accession>
<gene>
    <name evidence="1" type="ORF">F2Q69_00023441</name>
</gene>
<sequence length="129" mass="15053">MSGYFEKRLDSIYIDMDGKIEALNTFVKKMDIRIQQISEMYKTEIPYLVVPKHVGAKELAGFHNRVKTIPEGVSFKDDCNDFCFFQFFKNSRETMEEINALYDEAGKPAVELTIVLKFKFPSYQIKECI</sequence>
<organism evidence="1 2">
    <name type="scientific">Brassica cretica</name>
    <name type="common">Mustard</name>
    <dbReference type="NCBI Taxonomy" id="69181"/>
    <lineage>
        <taxon>Eukaryota</taxon>
        <taxon>Viridiplantae</taxon>
        <taxon>Streptophyta</taxon>
        <taxon>Embryophyta</taxon>
        <taxon>Tracheophyta</taxon>
        <taxon>Spermatophyta</taxon>
        <taxon>Magnoliopsida</taxon>
        <taxon>eudicotyledons</taxon>
        <taxon>Gunneridae</taxon>
        <taxon>Pentapetalae</taxon>
        <taxon>rosids</taxon>
        <taxon>malvids</taxon>
        <taxon>Brassicales</taxon>
        <taxon>Brassicaceae</taxon>
        <taxon>Brassiceae</taxon>
        <taxon>Brassica</taxon>
    </lineage>
</organism>
<dbReference type="EMBL" id="QGKX02001290">
    <property type="protein sequence ID" value="KAF3541957.1"/>
    <property type="molecule type" value="Genomic_DNA"/>
</dbReference>
<evidence type="ECO:0000313" key="2">
    <source>
        <dbReference type="Proteomes" id="UP000712600"/>
    </source>
</evidence>